<evidence type="ECO:0000313" key="2">
    <source>
        <dbReference type="EMBL" id="MBJ7536608.1"/>
    </source>
</evidence>
<name>A0A934JLK7_9GAMM</name>
<dbReference type="InterPro" id="IPR004509">
    <property type="entry name" value="Competence_ComEA_HhH"/>
</dbReference>
<dbReference type="GO" id="GO:0003677">
    <property type="term" value="F:DNA binding"/>
    <property type="evidence" value="ECO:0007669"/>
    <property type="project" value="UniProtKB-KW"/>
</dbReference>
<evidence type="ECO:0000256" key="1">
    <source>
        <dbReference type="SAM" id="SignalP"/>
    </source>
</evidence>
<sequence>MINLDRVFRANFFRFLLVFALALTPFSVFSATPLDINSATAEEFSAVMSGVGAKKAEAIMAYRNEHGPFQSVDQLSNVKGIGAALINRNRDLIRVVNEEEIIN</sequence>
<dbReference type="EMBL" id="JAEMNX010000002">
    <property type="protein sequence ID" value="MBJ7536608.1"/>
    <property type="molecule type" value="Genomic_DNA"/>
</dbReference>
<dbReference type="SUPFAM" id="SSF47781">
    <property type="entry name" value="RuvA domain 2-like"/>
    <property type="match status" value="1"/>
</dbReference>
<dbReference type="PANTHER" id="PTHR21180:SF32">
    <property type="entry name" value="ENDONUCLEASE_EXONUCLEASE_PHOSPHATASE FAMILY DOMAIN-CONTAINING PROTEIN 1"/>
    <property type="match status" value="1"/>
</dbReference>
<feature type="signal peptide" evidence="1">
    <location>
        <begin position="1"/>
        <end position="30"/>
    </location>
</feature>
<dbReference type="GO" id="GO:0015628">
    <property type="term" value="P:protein secretion by the type II secretion system"/>
    <property type="evidence" value="ECO:0007669"/>
    <property type="project" value="TreeGrafter"/>
</dbReference>
<keyword evidence="2" id="KW-0238">DNA-binding</keyword>
<feature type="chain" id="PRO_5038033072" evidence="1">
    <location>
        <begin position="31"/>
        <end position="103"/>
    </location>
</feature>
<dbReference type="RefSeq" id="WP_199466788.1">
    <property type="nucleotide sequence ID" value="NZ_JAEMNX010000002.1"/>
</dbReference>
<organism evidence="2 3">
    <name type="scientific">Marinomonas transparens</name>
    <dbReference type="NCBI Taxonomy" id="2795388"/>
    <lineage>
        <taxon>Bacteria</taxon>
        <taxon>Pseudomonadati</taxon>
        <taxon>Pseudomonadota</taxon>
        <taxon>Gammaproteobacteria</taxon>
        <taxon>Oceanospirillales</taxon>
        <taxon>Oceanospirillaceae</taxon>
        <taxon>Marinomonas</taxon>
    </lineage>
</organism>
<dbReference type="Gene3D" id="1.10.150.280">
    <property type="entry name" value="AF1531-like domain"/>
    <property type="match status" value="1"/>
</dbReference>
<dbReference type="InterPro" id="IPR051675">
    <property type="entry name" value="Endo/Exo/Phosphatase_dom_1"/>
</dbReference>
<keyword evidence="3" id="KW-1185">Reference proteome</keyword>
<gene>
    <name evidence="2" type="ORF">I8J31_02815</name>
</gene>
<comment type="caution">
    <text evidence="2">The sequence shown here is derived from an EMBL/GenBank/DDBJ whole genome shotgun (WGS) entry which is preliminary data.</text>
</comment>
<evidence type="ECO:0000313" key="3">
    <source>
        <dbReference type="Proteomes" id="UP000628710"/>
    </source>
</evidence>
<dbReference type="InterPro" id="IPR010994">
    <property type="entry name" value="RuvA_2-like"/>
</dbReference>
<dbReference type="GO" id="GO:0015627">
    <property type="term" value="C:type II protein secretion system complex"/>
    <property type="evidence" value="ECO:0007669"/>
    <property type="project" value="TreeGrafter"/>
</dbReference>
<dbReference type="AlphaFoldDB" id="A0A934JLK7"/>
<proteinExistence type="predicted"/>
<protein>
    <submittedName>
        <fullName evidence="2">ComEA family DNA-binding protein</fullName>
    </submittedName>
</protein>
<dbReference type="PANTHER" id="PTHR21180">
    <property type="entry name" value="ENDONUCLEASE/EXONUCLEASE/PHOSPHATASE FAMILY DOMAIN-CONTAINING PROTEIN 1"/>
    <property type="match status" value="1"/>
</dbReference>
<dbReference type="Proteomes" id="UP000628710">
    <property type="component" value="Unassembled WGS sequence"/>
</dbReference>
<accession>A0A934JLK7</accession>
<keyword evidence="1" id="KW-0732">Signal</keyword>
<dbReference type="Pfam" id="PF12836">
    <property type="entry name" value="HHH_3"/>
    <property type="match status" value="1"/>
</dbReference>
<reference evidence="2" key="1">
    <citation type="submission" date="2020-12" db="EMBL/GenBank/DDBJ databases">
        <title>Marinomonas arctica sp. nov., a psychrotolerant bacterium isolated from the Arctic.</title>
        <authorList>
            <person name="Zhang Y."/>
        </authorList>
    </citation>
    <scope>NUCLEOTIDE SEQUENCE</scope>
    <source>
        <strain evidence="2">C1424</strain>
    </source>
</reference>
<dbReference type="NCBIfam" id="TIGR00426">
    <property type="entry name" value="competence protein ComEA helix-hairpin-helix repeat region"/>
    <property type="match status" value="1"/>
</dbReference>